<dbReference type="PANTHER" id="PTHR43075">
    <property type="entry name" value="FORMATE LYASE ACTIVATING ENZYME, PUTATIVE (AFU_ORTHOLOGUE AFUA_2G15630)-RELATED"/>
    <property type="match status" value="1"/>
</dbReference>
<dbReference type="SFLD" id="SFLDS00029">
    <property type="entry name" value="Radical_SAM"/>
    <property type="match status" value="1"/>
</dbReference>
<gene>
    <name evidence="7" type="ORF">H9742_04755</name>
</gene>
<evidence type="ECO:0000256" key="3">
    <source>
        <dbReference type="ARBA" id="ARBA00023004"/>
    </source>
</evidence>
<dbReference type="InterPro" id="IPR013785">
    <property type="entry name" value="Aldolase_TIM"/>
</dbReference>
<proteinExistence type="predicted"/>
<evidence type="ECO:0000313" key="8">
    <source>
        <dbReference type="Proteomes" id="UP000824265"/>
    </source>
</evidence>
<comment type="cofactor">
    <cofactor evidence="5">
        <name>[4Fe-4S] cluster</name>
        <dbReference type="ChEBI" id="CHEBI:49883"/>
    </cofactor>
    <text evidence="5">Binds 1 [4Fe-4S] cluster. The cluster is coordinated with 3 cysteines and an exchangeable S-adenosyl-L-methionine.</text>
</comment>
<evidence type="ECO:0000256" key="1">
    <source>
        <dbReference type="ARBA" id="ARBA00022691"/>
    </source>
</evidence>
<dbReference type="EMBL" id="DXGH01000027">
    <property type="protein sequence ID" value="HIW80832.1"/>
    <property type="molecule type" value="Genomic_DNA"/>
</dbReference>
<evidence type="ECO:0000256" key="4">
    <source>
        <dbReference type="ARBA" id="ARBA00023014"/>
    </source>
</evidence>
<protein>
    <submittedName>
        <fullName evidence="7">Radical SAM protein</fullName>
    </submittedName>
</protein>
<name>A0A9D1UAN6_9FIRM</name>
<dbReference type="GO" id="GO:0003824">
    <property type="term" value="F:catalytic activity"/>
    <property type="evidence" value="ECO:0007669"/>
    <property type="project" value="InterPro"/>
</dbReference>
<keyword evidence="2 5" id="KW-0479">Metal-binding</keyword>
<dbReference type="Gene3D" id="3.20.20.70">
    <property type="entry name" value="Aldolase class I"/>
    <property type="match status" value="1"/>
</dbReference>
<keyword evidence="1 5" id="KW-0949">S-adenosyl-L-methionine</keyword>
<reference evidence="7" key="1">
    <citation type="journal article" date="2021" name="PeerJ">
        <title>Extensive microbial diversity within the chicken gut microbiome revealed by metagenomics and culture.</title>
        <authorList>
            <person name="Gilroy R."/>
            <person name="Ravi A."/>
            <person name="Getino M."/>
            <person name="Pursley I."/>
            <person name="Horton D.L."/>
            <person name="Alikhan N.F."/>
            <person name="Baker D."/>
            <person name="Gharbi K."/>
            <person name="Hall N."/>
            <person name="Watson M."/>
            <person name="Adriaenssens E.M."/>
            <person name="Foster-Nyarko E."/>
            <person name="Jarju S."/>
            <person name="Secka A."/>
            <person name="Antonio M."/>
            <person name="Oren A."/>
            <person name="Chaudhuri R.R."/>
            <person name="La Ragione R."/>
            <person name="Hildebrand F."/>
            <person name="Pallen M.J."/>
        </authorList>
    </citation>
    <scope>NUCLEOTIDE SEQUENCE</scope>
    <source>
        <strain evidence="7">CHK195-6426</strain>
    </source>
</reference>
<dbReference type="PIRSF" id="PIRSF004869">
    <property type="entry name" value="PflX_prd"/>
    <property type="match status" value="1"/>
</dbReference>
<keyword evidence="4 5" id="KW-0411">Iron-sulfur</keyword>
<dbReference type="CDD" id="cd01335">
    <property type="entry name" value="Radical_SAM"/>
    <property type="match status" value="1"/>
</dbReference>
<evidence type="ECO:0000313" key="7">
    <source>
        <dbReference type="EMBL" id="HIW80832.1"/>
    </source>
</evidence>
<evidence type="ECO:0000259" key="6">
    <source>
        <dbReference type="Pfam" id="PF04055"/>
    </source>
</evidence>
<reference evidence="7" key="2">
    <citation type="submission" date="2021-04" db="EMBL/GenBank/DDBJ databases">
        <authorList>
            <person name="Gilroy R."/>
        </authorList>
    </citation>
    <scope>NUCLEOTIDE SEQUENCE</scope>
    <source>
        <strain evidence="7">CHK195-6426</strain>
    </source>
</reference>
<dbReference type="GO" id="GO:0051536">
    <property type="term" value="F:iron-sulfur cluster binding"/>
    <property type="evidence" value="ECO:0007669"/>
    <property type="project" value="UniProtKB-KW"/>
</dbReference>
<keyword evidence="3 5" id="KW-0408">Iron</keyword>
<comment type="caution">
    <text evidence="7">The sequence shown here is derived from an EMBL/GenBank/DDBJ whole genome shotgun (WGS) entry which is preliminary data.</text>
</comment>
<feature type="binding site" evidence="5">
    <location>
        <position position="58"/>
    </location>
    <ligand>
        <name>[4Fe-4S] cluster</name>
        <dbReference type="ChEBI" id="CHEBI:49883"/>
        <note>4Fe-4S-S-AdoMet</note>
    </ligand>
</feature>
<dbReference type="Proteomes" id="UP000824265">
    <property type="component" value="Unassembled WGS sequence"/>
</dbReference>
<sequence>MQDCTLCPRLCHADRLNGRTGYCGQTARLTAARAALHFWEEPCICGPNGSGTVFFSGCSLQCVFCQNHEIAVGRQGQFLSEERLCQIFLELQEQNAANINLVTPSHFIPQICYALKKAREKGLSIPIVYNTSGYERVSSLKLLEGLVDIYLPDFKYFSPELGRFCAQAPDYFEWASKALQEMLRQTGPPQFDQKSGLMKQGMIVRHLVLPGQTKDSKKILRYLHDTFGNQVYVSIMNQYTPLPHVAHIPQLNRRVTPSEYAKVVDFAEKIGIEQGYIQEGETAAESFIPSFDGQGL</sequence>
<dbReference type="SFLD" id="SFLDG01099">
    <property type="entry name" value="Uncharacterised_Radical_SAM_Su"/>
    <property type="match status" value="1"/>
</dbReference>
<evidence type="ECO:0000256" key="5">
    <source>
        <dbReference type="PIRSR" id="PIRSR004869-50"/>
    </source>
</evidence>
<feature type="binding site" evidence="5">
    <location>
        <position position="62"/>
    </location>
    <ligand>
        <name>[4Fe-4S] cluster</name>
        <dbReference type="ChEBI" id="CHEBI:49883"/>
        <note>4Fe-4S-S-AdoMet</note>
    </ligand>
</feature>
<feature type="domain" description="Radical SAM core" evidence="6">
    <location>
        <begin position="53"/>
        <end position="222"/>
    </location>
</feature>
<dbReference type="InterPro" id="IPR058240">
    <property type="entry name" value="rSAM_sf"/>
</dbReference>
<dbReference type="InterPro" id="IPR040085">
    <property type="entry name" value="MJ0674-like"/>
</dbReference>
<dbReference type="AlphaFoldDB" id="A0A9D1UAN6"/>
<organism evidence="7 8">
    <name type="scientific">Candidatus Acetatifactor stercoripullorum</name>
    <dbReference type="NCBI Taxonomy" id="2838414"/>
    <lineage>
        <taxon>Bacteria</taxon>
        <taxon>Bacillati</taxon>
        <taxon>Bacillota</taxon>
        <taxon>Clostridia</taxon>
        <taxon>Lachnospirales</taxon>
        <taxon>Lachnospiraceae</taxon>
        <taxon>Acetatifactor</taxon>
    </lineage>
</organism>
<evidence type="ECO:0000256" key="2">
    <source>
        <dbReference type="ARBA" id="ARBA00022723"/>
    </source>
</evidence>
<feature type="binding site" evidence="5">
    <location>
        <position position="65"/>
    </location>
    <ligand>
        <name>[4Fe-4S] cluster</name>
        <dbReference type="ChEBI" id="CHEBI:49883"/>
        <note>4Fe-4S-S-AdoMet</note>
    </ligand>
</feature>
<dbReference type="GO" id="GO:0046872">
    <property type="term" value="F:metal ion binding"/>
    <property type="evidence" value="ECO:0007669"/>
    <property type="project" value="UniProtKB-KW"/>
</dbReference>
<dbReference type="SUPFAM" id="SSF102114">
    <property type="entry name" value="Radical SAM enzymes"/>
    <property type="match status" value="1"/>
</dbReference>
<dbReference type="InterPro" id="IPR016431">
    <property type="entry name" value="Pyrv-formate_lyase-activ_prd"/>
</dbReference>
<dbReference type="PANTHER" id="PTHR43075:SF1">
    <property type="entry name" value="FORMATE LYASE ACTIVATING ENZYME, PUTATIVE (AFU_ORTHOLOGUE AFUA_2G15630)-RELATED"/>
    <property type="match status" value="1"/>
</dbReference>
<dbReference type="Pfam" id="PF04055">
    <property type="entry name" value="Radical_SAM"/>
    <property type="match status" value="1"/>
</dbReference>
<dbReference type="InterPro" id="IPR007197">
    <property type="entry name" value="rSAM"/>
</dbReference>
<accession>A0A9D1UAN6</accession>